<organism evidence="1 2">
    <name type="scientific">Smallanthus sonchifolius</name>
    <dbReference type="NCBI Taxonomy" id="185202"/>
    <lineage>
        <taxon>Eukaryota</taxon>
        <taxon>Viridiplantae</taxon>
        <taxon>Streptophyta</taxon>
        <taxon>Embryophyta</taxon>
        <taxon>Tracheophyta</taxon>
        <taxon>Spermatophyta</taxon>
        <taxon>Magnoliopsida</taxon>
        <taxon>eudicotyledons</taxon>
        <taxon>Gunneridae</taxon>
        <taxon>Pentapetalae</taxon>
        <taxon>asterids</taxon>
        <taxon>campanulids</taxon>
        <taxon>Asterales</taxon>
        <taxon>Asteraceae</taxon>
        <taxon>Asteroideae</taxon>
        <taxon>Heliantheae alliance</taxon>
        <taxon>Millerieae</taxon>
        <taxon>Smallanthus</taxon>
    </lineage>
</organism>
<protein>
    <submittedName>
        <fullName evidence="1">Uncharacterized protein</fullName>
    </submittedName>
</protein>
<reference evidence="2" key="1">
    <citation type="journal article" date="2022" name="Mol. Ecol. Resour.">
        <title>The genomes of chicory, endive, great burdock and yacon provide insights into Asteraceae palaeo-polyploidization history and plant inulin production.</title>
        <authorList>
            <person name="Fan W."/>
            <person name="Wang S."/>
            <person name="Wang H."/>
            <person name="Wang A."/>
            <person name="Jiang F."/>
            <person name="Liu H."/>
            <person name="Zhao H."/>
            <person name="Xu D."/>
            <person name="Zhang Y."/>
        </authorList>
    </citation>
    <scope>NUCLEOTIDE SEQUENCE [LARGE SCALE GENOMIC DNA]</scope>
    <source>
        <strain evidence="2">cv. Yunnan</strain>
    </source>
</reference>
<reference evidence="1 2" key="2">
    <citation type="journal article" date="2022" name="Mol. Ecol. Resour.">
        <title>The genomes of chicory, endive, great burdock and yacon provide insights into Asteraceae paleo-polyploidization history and plant inulin production.</title>
        <authorList>
            <person name="Fan W."/>
            <person name="Wang S."/>
            <person name="Wang H."/>
            <person name="Wang A."/>
            <person name="Jiang F."/>
            <person name="Liu H."/>
            <person name="Zhao H."/>
            <person name="Xu D."/>
            <person name="Zhang Y."/>
        </authorList>
    </citation>
    <scope>NUCLEOTIDE SEQUENCE [LARGE SCALE GENOMIC DNA]</scope>
    <source>
        <strain evidence="2">cv. Yunnan</strain>
        <tissue evidence="1">Leaves</tissue>
    </source>
</reference>
<dbReference type="Proteomes" id="UP001056120">
    <property type="component" value="Linkage Group LG11"/>
</dbReference>
<name>A0ACB9HQQ1_9ASTR</name>
<gene>
    <name evidence="1" type="ORF">L1987_33207</name>
</gene>
<evidence type="ECO:0000313" key="1">
    <source>
        <dbReference type="EMBL" id="KAI3797942.1"/>
    </source>
</evidence>
<sequence>MVQPGKKELLPFPCSARDSRECTGDTGCFVQQGADSLGAETLSGLVLAVAGWRCFLELSESDLMILSPGLVWTPIRGSSWLPGGRCVGCGDVQLLDLLSYLLGQGISRGAACFFFMSFPIPFLGIELASPNNNSKARIVSSGIPYSFRNLAYIADEISSSRGSSYCMPTLLLNVSDN</sequence>
<dbReference type="EMBL" id="CM042028">
    <property type="protein sequence ID" value="KAI3797942.1"/>
    <property type="molecule type" value="Genomic_DNA"/>
</dbReference>
<evidence type="ECO:0000313" key="2">
    <source>
        <dbReference type="Proteomes" id="UP001056120"/>
    </source>
</evidence>
<keyword evidence="2" id="KW-1185">Reference proteome</keyword>
<proteinExistence type="predicted"/>
<comment type="caution">
    <text evidence="1">The sequence shown here is derived from an EMBL/GenBank/DDBJ whole genome shotgun (WGS) entry which is preliminary data.</text>
</comment>
<accession>A0ACB9HQQ1</accession>